<organism evidence="10 11">
    <name type="scientific">Nocardia pseudobrasiliensis</name>
    <dbReference type="NCBI Taxonomy" id="45979"/>
    <lineage>
        <taxon>Bacteria</taxon>
        <taxon>Bacillati</taxon>
        <taxon>Actinomycetota</taxon>
        <taxon>Actinomycetes</taxon>
        <taxon>Mycobacteriales</taxon>
        <taxon>Nocardiaceae</taxon>
        <taxon>Nocardia</taxon>
    </lineage>
</organism>
<evidence type="ECO:0000256" key="5">
    <source>
        <dbReference type="ARBA" id="ARBA00022989"/>
    </source>
</evidence>
<keyword evidence="3 8" id="KW-0812">Transmembrane</keyword>
<evidence type="ECO:0000256" key="4">
    <source>
        <dbReference type="ARBA" id="ARBA00022741"/>
    </source>
</evidence>
<accession>A0A370IEA2</accession>
<evidence type="ECO:0000256" key="3">
    <source>
        <dbReference type="ARBA" id="ARBA00022692"/>
    </source>
</evidence>
<evidence type="ECO:0000259" key="9">
    <source>
        <dbReference type="Pfam" id="PF18967"/>
    </source>
</evidence>
<dbReference type="Pfam" id="PF18967">
    <property type="entry name" value="PycTM"/>
    <property type="match status" value="1"/>
</dbReference>
<feature type="transmembrane region" description="Helical" evidence="8">
    <location>
        <begin position="68"/>
        <end position="90"/>
    </location>
</feature>
<comment type="subcellular location">
    <subcellularLocation>
        <location evidence="1">Cell membrane</location>
    </subcellularLocation>
</comment>
<keyword evidence="6" id="KW-0051">Antiviral defense</keyword>
<keyword evidence="2" id="KW-1003">Cell membrane</keyword>
<feature type="transmembrane region" description="Helical" evidence="8">
    <location>
        <begin position="148"/>
        <end position="166"/>
    </location>
</feature>
<keyword evidence="11" id="KW-1185">Reference proteome</keyword>
<evidence type="ECO:0000256" key="1">
    <source>
        <dbReference type="ARBA" id="ARBA00004236"/>
    </source>
</evidence>
<dbReference type="InterPro" id="IPR043760">
    <property type="entry name" value="PycTM_dom"/>
</dbReference>
<feature type="transmembrane region" description="Helical" evidence="8">
    <location>
        <begin position="45"/>
        <end position="62"/>
    </location>
</feature>
<keyword evidence="4" id="KW-0547">Nucleotide-binding</keyword>
<reference evidence="10 11" key="1">
    <citation type="submission" date="2018-07" db="EMBL/GenBank/DDBJ databases">
        <title>Genomic Encyclopedia of Type Strains, Phase IV (KMG-IV): sequencing the most valuable type-strain genomes for metagenomic binning, comparative biology and taxonomic classification.</title>
        <authorList>
            <person name="Goeker M."/>
        </authorList>
    </citation>
    <scope>NUCLEOTIDE SEQUENCE [LARGE SCALE GENOMIC DNA]</scope>
    <source>
        <strain evidence="10 11">DSM 44290</strain>
    </source>
</reference>
<gene>
    <name evidence="10" type="ORF">DFR76_101571</name>
</gene>
<protein>
    <recommendedName>
        <fullName evidence="9">Pycsar effector protein domain-containing protein</fullName>
    </recommendedName>
</protein>
<evidence type="ECO:0000313" key="10">
    <source>
        <dbReference type="EMBL" id="RDI69033.1"/>
    </source>
</evidence>
<evidence type="ECO:0000256" key="8">
    <source>
        <dbReference type="SAM" id="Phobius"/>
    </source>
</evidence>
<feature type="domain" description="Pycsar effector protein" evidence="9">
    <location>
        <begin position="27"/>
        <end position="165"/>
    </location>
</feature>
<dbReference type="AlphaFoldDB" id="A0A370IEA2"/>
<evidence type="ECO:0000256" key="7">
    <source>
        <dbReference type="ARBA" id="ARBA00023136"/>
    </source>
</evidence>
<dbReference type="Proteomes" id="UP000254869">
    <property type="component" value="Unassembled WGS sequence"/>
</dbReference>
<comment type="caution">
    <text evidence="10">The sequence shown here is derived from an EMBL/GenBank/DDBJ whole genome shotgun (WGS) entry which is preliminary data.</text>
</comment>
<keyword evidence="7 8" id="KW-0472">Membrane</keyword>
<name>A0A370IEA2_9NOCA</name>
<proteinExistence type="predicted"/>
<keyword evidence="5 8" id="KW-1133">Transmembrane helix</keyword>
<evidence type="ECO:0000256" key="2">
    <source>
        <dbReference type="ARBA" id="ARBA00022475"/>
    </source>
</evidence>
<evidence type="ECO:0000256" key="6">
    <source>
        <dbReference type="ARBA" id="ARBA00023118"/>
    </source>
</evidence>
<evidence type="ECO:0000313" key="11">
    <source>
        <dbReference type="Proteomes" id="UP000254869"/>
    </source>
</evidence>
<dbReference type="EMBL" id="QQBC01000001">
    <property type="protein sequence ID" value="RDI69033.1"/>
    <property type="molecule type" value="Genomic_DNA"/>
</dbReference>
<sequence length="174" mass="18550">MKPGMLNAARCRLRLGRLGPADDLSTALRTVSEFNRVITAADTKVGLLLTANGFALTGLIAATRTHPTVLTCVAAATLGASLLVCMLYLAATLRPDLRGAGAGNWFSFPTFPTEIDERPSAAVLADHAWRETAMLAEIARSKYRRFAVALRWSAVSLIAFVVWFIVSSLSGLGG</sequence>